<keyword evidence="4" id="KW-1185">Reference proteome</keyword>
<dbReference type="InterPro" id="IPR048375">
    <property type="entry name" value="YtxK-like_N"/>
</dbReference>
<dbReference type="GO" id="GO:0008170">
    <property type="term" value="F:N-methyltransferase activity"/>
    <property type="evidence" value="ECO:0007669"/>
    <property type="project" value="InterPro"/>
</dbReference>
<evidence type="ECO:0000313" key="4">
    <source>
        <dbReference type="Proteomes" id="UP000660110"/>
    </source>
</evidence>
<dbReference type="Gene3D" id="3.40.50.150">
    <property type="entry name" value="Vaccinia Virus protein VP39"/>
    <property type="match status" value="1"/>
</dbReference>
<dbReference type="Gene3D" id="1.10.150.470">
    <property type="match status" value="1"/>
</dbReference>
<protein>
    <submittedName>
        <fullName evidence="3">Adenine-specific DNA methyltransferase</fullName>
    </submittedName>
</protein>
<dbReference type="GO" id="GO:0003677">
    <property type="term" value="F:DNA binding"/>
    <property type="evidence" value="ECO:0007669"/>
    <property type="project" value="InterPro"/>
</dbReference>
<sequence>MKQENVETLFQWIDETSLTIENDMNITYLEALAETLDTIFHGQPYDDLDEALQTKLTNQLVKVNKEEYEREEVRKAVQLAILKGMKDATQQQHLITPDSVAMFMGYVASKILEGKDNVKVFDPVAGTANLLTSVMNQLDMNVKAYGSEVDQTLIQLAVANANLQKNQIEFFHQDSLRPFLMEPVDFVIGDLPVGYYPDDIQAAKYQLQAKEGHSYAHHLLIEQSLNYTNEEGYLMFIVPNFLFDSDQSQALNEFLRERAHIVGMLQLSESLFKDEKHGKSILILQKKGKGSKPPKQALLAKLPSFKNPNAMADILSQMNQWFDDYKSGKL</sequence>
<dbReference type="CDD" id="cd02440">
    <property type="entry name" value="AdoMet_MTases"/>
    <property type="match status" value="1"/>
</dbReference>
<reference evidence="3" key="2">
    <citation type="submission" date="2020-09" db="EMBL/GenBank/DDBJ databases">
        <authorList>
            <person name="Sun Q."/>
            <person name="Zhou Y."/>
        </authorList>
    </citation>
    <scope>NUCLEOTIDE SEQUENCE</scope>
    <source>
        <strain evidence="3">CGMCC 1.12153</strain>
    </source>
</reference>
<feature type="domain" description="DNA methylase adenine-specific" evidence="1">
    <location>
        <begin position="94"/>
        <end position="289"/>
    </location>
</feature>
<dbReference type="InterPro" id="IPR029063">
    <property type="entry name" value="SAM-dependent_MTases_sf"/>
</dbReference>
<dbReference type="InterPro" id="IPR016843">
    <property type="entry name" value="S-AdoMet-dep_Ade-MeTrfase_prd"/>
</dbReference>
<keyword evidence="3" id="KW-0489">Methyltransferase</keyword>
<proteinExistence type="predicted"/>
<dbReference type="InterPro" id="IPR052933">
    <property type="entry name" value="DNA_Protect_Modify"/>
</dbReference>
<dbReference type="EMBL" id="BMEL01000001">
    <property type="protein sequence ID" value="GGF06072.1"/>
    <property type="molecule type" value="Genomic_DNA"/>
</dbReference>
<dbReference type="Proteomes" id="UP000660110">
    <property type="component" value="Unassembled WGS sequence"/>
</dbReference>
<dbReference type="Pfam" id="PF21106">
    <property type="entry name" value="YtxK_like"/>
    <property type="match status" value="1"/>
</dbReference>
<reference evidence="3" key="1">
    <citation type="journal article" date="2014" name="Int. J. Syst. Evol. Microbiol.">
        <title>Complete genome sequence of Corynebacterium casei LMG S-19264T (=DSM 44701T), isolated from a smear-ripened cheese.</title>
        <authorList>
            <consortium name="US DOE Joint Genome Institute (JGI-PGF)"/>
            <person name="Walter F."/>
            <person name="Albersmeier A."/>
            <person name="Kalinowski J."/>
            <person name="Ruckert C."/>
        </authorList>
    </citation>
    <scope>NUCLEOTIDE SEQUENCE</scope>
    <source>
        <strain evidence="3">CGMCC 1.12153</strain>
    </source>
</reference>
<dbReference type="PANTHER" id="PTHR41313">
    <property type="entry name" value="ADENINE-SPECIFIC METHYLTRANSFERASE"/>
    <property type="match status" value="1"/>
</dbReference>
<keyword evidence="3" id="KW-0808">Transferase</keyword>
<dbReference type="Pfam" id="PF02384">
    <property type="entry name" value="N6_Mtase"/>
    <property type="match status" value="1"/>
</dbReference>
<gene>
    <name evidence="3" type="ORF">GCM10010954_00520</name>
</gene>
<name>A0A917AZQ3_HALAA</name>
<dbReference type="InterPro" id="IPR003356">
    <property type="entry name" value="DNA_methylase_A-5"/>
</dbReference>
<evidence type="ECO:0000259" key="1">
    <source>
        <dbReference type="Pfam" id="PF02384"/>
    </source>
</evidence>
<dbReference type="AlphaFoldDB" id="A0A917AZQ3"/>
<evidence type="ECO:0000259" key="2">
    <source>
        <dbReference type="Pfam" id="PF21106"/>
    </source>
</evidence>
<organism evidence="3 4">
    <name type="scientific">Halobacillus andaensis</name>
    <dbReference type="NCBI Taxonomy" id="1176239"/>
    <lineage>
        <taxon>Bacteria</taxon>
        <taxon>Bacillati</taxon>
        <taxon>Bacillota</taxon>
        <taxon>Bacilli</taxon>
        <taxon>Bacillales</taxon>
        <taxon>Bacillaceae</taxon>
        <taxon>Halobacillus</taxon>
    </lineage>
</organism>
<evidence type="ECO:0000313" key="3">
    <source>
        <dbReference type="EMBL" id="GGF06072.1"/>
    </source>
</evidence>
<accession>A0A917AZQ3</accession>
<dbReference type="SUPFAM" id="SSF53335">
    <property type="entry name" value="S-adenosyl-L-methionine-dependent methyltransferases"/>
    <property type="match status" value="1"/>
</dbReference>
<dbReference type="RefSeq" id="WP_188375463.1">
    <property type="nucleotide sequence ID" value="NZ_BMEL01000001.1"/>
</dbReference>
<dbReference type="GO" id="GO:0032259">
    <property type="term" value="P:methylation"/>
    <property type="evidence" value="ECO:0007669"/>
    <property type="project" value="UniProtKB-KW"/>
</dbReference>
<dbReference type="PANTHER" id="PTHR41313:SF1">
    <property type="entry name" value="DNA METHYLASE ADENINE-SPECIFIC DOMAIN-CONTAINING PROTEIN"/>
    <property type="match status" value="1"/>
</dbReference>
<comment type="caution">
    <text evidence="3">The sequence shown here is derived from an EMBL/GenBank/DDBJ whole genome shotgun (WGS) entry which is preliminary data.</text>
</comment>
<dbReference type="PIRSF" id="PIRSF026567">
    <property type="entry name" value="Adenine_mtase_bact_prd"/>
    <property type="match status" value="1"/>
</dbReference>
<feature type="domain" description="YtxK-like N-terminal helical" evidence="2">
    <location>
        <begin position="7"/>
        <end position="85"/>
    </location>
</feature>